<evidence type="ECO:0000256" key="1">
    <source>
        <dbReference type="ARBA" id="ARBA00010062"/>
    </source>
</evidence>
<dbReference type="SUPFAM" id="SSF53822">
    <property type="entry name" value="Periplasmic binding protein-like I"/>
    <property type="match status" value="1"/>
</dbReference>
<evidence type="ECO:0000256" key="2">
    <source>
        <dbReference type="ARBA" id="ARBA00022729"/>
    </source>
</evidence>
<feature type="domain" description="Leucine-binding protein" evidence="4">
    <location>
        <begin position="40"/>
        <end position="394"/>
    </location>
</feature>
<dbReference type="PANTHER" id="PTHR47151:SF2">
    <property type="entry name" value="AMINO ACID BINDING PROTEIN"/>
    <property type="match status" value="1"/>
</dbReference>
<comment type="caution">
    <text evidence="5">The sequence shown here is derived from an EMBL/GenBank/DDBJ whole genome shotgun (WGS) entry which is preliminary data.</text>
</comment>
<dbReference type="Proteomes" id="UP000431401">
    <property type="component" value="Unassembled WGS sequence"/>
</dbReference>
<comment type="similarity">
    <text evidence="1">Belongs to the leucine-binding protein family.</text>
</comment>
<evidence type="ECO:0000256" key="3">
    <source>
        <dbReference type="SAM" id="SignalP"/>
    </source>
</evidence>
<reference evidence="5 6" key="1">
    <citation type="submission" date="2019-10" db="EMBL/GenBank/DDBJ databases">
        <title>Nocardia macrotermitis sp. nov. and Nocardia aurantia sp. nov., isolated from the gut of fungus growing-termite Macrotermes natalensis.</title>
        <authorList>
            <person name="Benndorf R."/>
            <person name="Schwitalla J."/>
            <person name="Martin K."/>
            <person name="De Beer W."/>
            <person name="Kaster A.-K."/>
            <person name="Vollmers J."/>
            <person name="Poulsen M."/>
            <person name="Beemelmanns C."/>
        </authorList>
    </citation>
    <scope>NUCLEOTIDE SEQUENCE [LARGE SCALE GENOMIC DNA]</scope>
    <source>
        <strain evidence="5 6">RB56</strain>
    </source>
</reference>
<dbReference type="CDD" id="cd06342">
    <property type="entry name" value="PBP1_ABC_LIVBP-like"/>
    <property type="match status" value="1"/>
</dbReference>
<organism evidence="5 6">
    <name type="scientific">Nocardia aurantia</name>
    <dbReference type="NCBI Taxonomy" id="2585199"/>
    <lineage>
        <taxon>Bacteria</taxon>
        <taxon>Bacillati</taxon>
        <taxon>Actinomycetota</taxon>
        <taxon>Actinomycetes</taxon>
        <taxon>Mycobacteriales</taxon>
        <taxon>Nocardiaceae</taxon>
        <taxon>Nocardia</taxon>
    </lineage>
</organism>
<evidence type="ECO:0000259" key="4">
    <source>
        <dbReference type="Pfam" id="PF13458"/>
    </source>
</evidence>
<feature type="chain" id="PRO_5029636631" evidence="3">
    <location>
        <begin position="22"/>
        <end position="404"/>
    </location>
</feature>
<dbReference type="InterPro" id="IPR028082">
    <property type="entry name" value="Peripla_BP_I"/>
</dbReference>
<keyword evidence="6" id="KW-1185">Reference proteome</keyword>
<protein>
    <submittedName>
        <fullName evidence="5">Leucine-, isoleucine-, valine-, threonine-, and alanine-binding protein</fullName>
    </submittedName>
</protein>
<dbReference type="PROSITE" id="PS51257">
    <property type="entry name" value="PROKAR_LIPOPROTEIN"/>
    <property type="match status" value="1"/>
</dbReference>
<feature type="signal peptide" evidence="3">
    <location>
        <begin position="1"/>
        <end position="21"/>
    </location>
</feature>
<name>A0A7K0DVJ1_9NOCA</name>
<evidence type="ECO:0000313" key="5">
    <source>
        <dbReference type="EMBL" id="MQY29803.1"/>
    </source>
</evidence>
<sequence>MHTRNVARVGVPLLAVCLALAACGSRDEHGAGDSGGGTVLKIGFDAPLTGDLSAVGLGLQHSAQLAVDKANKDGLVPGVKFQLVAKDDQAQASIGQQNAAAFAADSAVVGVVASYNSSVAQSMIPTLDSADLVQVSPANTNPSLTQGANYTTAKARPHKNYFRTIPTDALEAPAVAIYTHDTLKLTKVAVVDDGKVYGQGVVQNFTDKFTALGGQIVTKQQVSDAAVDYSAVVNDIKNSGAQAVLFGGEYPQAGPLSKQLKAAGVNIPLLGCDAVYDEQYIKLAGPAAEGDDVVTAGAPIGKTAEQQGFIDAYKAAGFAEPYGIFGPYSYDATTAILQGVKAATAANGGKVPGRAAIEAAVQQVNFPGLTGTVAFDQYGDTTNRTMVMNTVKDGKWTTVGTVAQ</sequence>
<evidence type="ECO:0000313" key="6">
    <source>
        <dbReference type="Proteomes" id="UP000431401"/>
    </source>
</evidence>
<dbReference type="Pfam" id="PF13458">
    <property type="entry name" value="Peripla_BP_6"/>
    <property type="match status" value="1"/>
</dbReference>
<gene>
    <name evidence="5" type="primary">braC</name>
    <name evidence="5" type="ORF">NRB56_53960</name>
</gene>
<dbReference type="PANTHER" id="PTHR47151">
    <property type="entry name" value="LEU/ILE/VAL-BINDING ABC TRANSPORTER SUBUNIT"/>
    <property type="match status" value="1"/>
</dbReference>
<dbReference type="Gene3D" id="3.40.50.2300">
    <property type="match status" value="2"/>
</dbReference>
<dbReference type="AlphaFoldDB" id="A0A7K0DVJ1"/>
<keyword evidence="2 3" id="KW-0732">Signal</keyword>
<dbReference type="EMBL" id="WEGI01000012">
    <property type="protein sequence ID" value="MQY29803.1"/>
    <property type="molecule type" value="Genomic_DNA"/>
</dbReference>
<dbReference type="InterPro" id="IPR028081">
    <property type="entry name" value="Leu-bd"/>
</dbReference>
<dbReference type="RefSeq" id="WP_319943577.1">
    <property type="nucleotide sequence ID" value="NZ_WEGI01000012.1"/>
</dbReference>
<proteinExistence type="inferred from homology"/>
<accession>A0A7K0DVJ1</accession>